<dbReference type="OrthoDB" id="9813379at2"/>
<evidence type="ECO:0000313" key="1">
    <source>
        <dbReference type="EMBL" id="TFB19615.1"/>
    </source>
</evidence>
<dbReference type="AlphaFoldDB" id="A0A4Y8IIG7"/>
<dbReference type="PANTHER" id="PTHR37953:SF1">
    <property type="entry name" value="UPF0127 PROTEIN MJ1496"/>
    <property type="match status" value="1"/>
</dbReference>
<comment type="caution">
    <text evidence="1">The sequence shown here is derived from an EMBL/GenBank/DDBJ whole genome shotgun (WGS) entry which is preliminary data.</text>
</comment>
<dbReference type="PANTHER" id="PTHR37953">
    <property type="entry name" value="UPF0127 PROTEIN MJ1496"/>
    <property type="match status" value="1"/>
</dbReference>
<sequence>MEVNILILHNLSTDQAIADSIKPAYTFSRRLKGLMFTKQLDSGCGLHILPCQSVHTHFMRYPIDVVYVNQDLVVVDIDENLPPGKFGKRRRDARSVLELPTGTIATSDLQIGHQLSFEKE</sequence>
<name>A0A4Y8IIG7_9BACI</name>
<dbReference type="Gene3D" id="2.60.120.1140">
    <property type="entry name" value="Protein of unknown function DUF192"/>
    <property type="match status" value="1"/>
</dbReference>
<dbReference type="EMBL" id="SOPW01000010">
    <property type="protein sequence ID" value="TFB19615.1"/>
    <property type="molecule type" value="Genomic_DNA"/>
</dbReference>
<organism evidence="1 2">
    <name type="scientific">Filobacillus milosensis</name>
    <dbReference type="NCBI Taxonomy" id="94137"/>
    <lineage>
        <taxon>Bacteria</taxon>
        <taxon>Bacillati</taxon>
        <taxon>Bacillota</taxon>
        <taxon>Bacilli</taxon>
        <taxon>Bacillales</taxon>
        <taxon>Bacillaceae</taxon>
        <taxon>Filobacillus</taxon>
    </lineage>
</organism>
<protein>
    <submittedName>
        <fullName evidence="1">DUF192 domain-containing protein</fullName>
    </submittedName>
</protein>
<keyword evidence="2" id="KW-1185">Reference proteome</keyword>
<reference evidence="1 2" key="1">
    <citation type="submission" date="2019-03" db="EMBL/GenBank/DDBJ databases">
        <authorList>
            <person name="He R.-H."/>
        </authorList>
    </citation>
    <scope>NUCLEOTIDE SEQUENCE [LARGE SCALE GENOMIC DNA]</scope>
    <source>
        <strain evidence="2">SH 714</strain>
    </source>
</reference>
<gene>
    <name evidence="1" type="ORF">E3U55_10680</name>
</gene>
<evidence type="ECO:0000313" key="2">
    <source>
        <dbReference type="Proteomes" id="UP000297975"/>
    </source>
</evidence>
<dbReference type="InterPro" id="IPR038695">
    <property type="entry name" value="Saro_0823-like_sf"/>
</dbReference>
<dbReference type="Proteomes" id="UP000297975">
    <property type="component" value="Unassembled WGS sequence"/>
</dbReference>
<dbReference type="InterPro" id="IPR003795">
    <property type="entry name" value="DUF192"/>
</dbReference>
<accession>A0A4Y8IIG7</accession>
<proteinExistence type="predicted"/>
<dbReference type="Pfam" id="PF02643">
    <property type="entry name" value="DUF192"/>
    <property type="match status" value="1"/>
</dbReference>